<accession>A0AAU9K419</accession>
<name>A0AAU9K419_9CILI</name>
<organism evidence="1 2">
    <name type="scientific">Blepharisma stoltei</name>
    <dbReference type="NCBI Taxonomy" id="1481888"/>
    <lineage>
        <taxon>Eukaryota</taxon>
        <taxon>Sar</taxon>
        <taxon>Alveolata</taxon>
        <taxon>Ciliophora</taxon>
        <taxon>Postciliodesmatophora</taxon>
        <taxon>Heterotrichea</taxon>
        <taxon>Heterotrichida</taxon>
        <taxon>Blepharismidae</taxon>
        <taxon>Blepharisma</taxon>
    </lineage>
</organism>
<evidence type="ECO:0000313" key="1">
    <source>
        <dbReference type="EMBL" id="CAG9331648.1"/>
    </source>
</evidence>
<proteinExistence type="predicted"/>
<comment type="caution">
    <text evidence="1">The sequence shown here is derived from an EMBL/GenBank/DDBJ whole genome shotgun (WGS) entry which is preliminary data.</text>
</comment>
<reference evidence="1" key="1">
    <citation type="submission" date="2021-09" db="EMBL/GenBank/DDBJ databases">
        <authorList>
            <consortium name="AG Swart"/>
            <person name="Singh M."/>
            <person name="Singh A."/>
            <person name="Seah K."/>
            <person name="Emmerich C."/>
        </authorList>
    </citation>
    <scope>NUCLEOTIDE SEQUENCE</scope>
    <source>
        <strain evidence="1">ATCC30299</strain>
    </source>
</reference>
<evidence type="ECO:0000313" key="2">
    <source>
        <dbReference type="Proteomes" id="UP001162131"/>
    </source>
</evidence>
<sequence length="184" mass="20925">MPYINLIIKNMGLIEWIDTSLTSYGFLPINQQSQDKISSESNDKRLQEISDKIRSAMTPVIHKTIDGLNYLKENGPNTIAKAAVKLDPVYESVKKNSKEILSNEKYQQAIEVYNDIKERRRKYIEGTPYETRKNIVLGFSAATFLFSPVLMNSLKKSLFVAAVGNLAFTPEEFESLKKTIKVIN</sequence>
<keyword evidence="2" id="KW-1185">Reference proteome</keyword>
<dbReference type="EMBL" id="CAJZBQ010000053">
    <property type="protein sequence ID" value="CAG9331648.1"/>
    <property type="molecule type" value="Genomic_DNA"/>
</dbReference>
<dbReference type="AlphaFoldDB" id="A0AAU9K419"/>
<gene>
    <name evidence="1" type="ORF">BSTOLATCC_MIC53713</name>
</gene>
<protein>
    <submittedName>
        <fullName evidence="1">Uncharacterized protein</fullName>
    </submittedName>
</protein>
<dbReference type="Proteomes" id="UP001162131">
    <property type="component" value="Unassembled WGS sequence"/>
</dbReference>